<keyword evidence="1 5" id="KW-0853">WD repeat</keyword>
<dbReference type="InterPro" id="IPR036322">
    <property type="entry name" value="WD40_repeat_dom_sf"/>
</dbReference>
<dbReference type="PANTHER" id="PTHR44006:SF1">
    <property type="entry name" value="U5 SMALL NUCLEAR RIBONUCLEOPROTEIN 40 KDA PROTEIN"/>
    <property type="match status" value="1"/>
</dbReference>
<dbReference type="InterPro" id="IPR052234">
    <property type="entry name" value="U5_snRNP_Component"/>
</dbReference>
<name>A0A922SIS7_SPOEX</name>
<dbReference type="GO" id="GO:0003723">
    <property type="term" value="F:RNA binding"/>
    <property type="evidence" value="ECO:0007669"/>
    <property type="project" value="TreeGrafter"/>
</dbReference>
<protein>
    <submittedName>
        <fullName evidence="6">Uncharacterized protein</fullName>
    </submittedName>
</protein>
<dbReference type="AlphaFoldDB" id="A0A922SIS7"/>
<dbReference type="PROSITE" id="PS00678">
    <property type="entry name" value="WD_REPEATS_1"/>
    <property type="match status" value="4"/>
</dbReference>
<dbReference type="CDD" id="cd00200">
    <property type="entry name" value="WD40"/>
    <property type="match status" value="1"/>
</dbReference>
<organism evidence="6 7">
    <name type="scientific">Spodoptera exigua</name>
    <name type="common">Beet armyworm</name>
    <name type="synonym">Noctua fulgens</name>
    <dbReference type="NCBI Taxonomy" id="7107"/>
    <lineage>
        <taxon>Eukaryota</taxon>
        <taxon>Metazoa</taxon>
        <taxon>Ecdysozoa</taxon>
        <taxon>Arthropoda</taxon>
        <taxon>Hexapoda</taxon>
        <taxon>Insecta</taxon>
        <taxon>Pterygota</taxon>
        <taxon>Neoptera</taxon>
        <taxon>Endopterygota</taxon>
        <taxon>Lepidoptera</taxon>
        <taxon>Glossata</taxon>
        <taxon>Ditrysia</taxon>
        <taxon>Noctuoidea</taxon>
        <taxon>Noctuidae</taxon>
        <taxon>Amphipyrinae</taxon>
        <taxon>Spodoptera</taxon>
    </lineage>
</organism>
<dbReference type="GO" id="GO:0006397">
    <property type="term" value="P:mRNA processing"/>
    <property type="evidence" value="ECO:0007669"/>
    <property type="project" value="UniProtKB-KW"/>
</dbReference>
<dbReference type="InterPro" id="IPR020472">
    <property type="entry name" value="WD40_PAC1"/>
</dbReference>
<dbReference type="Pfam" id="PF00400">
    <property type="entry name" value="WD40"/>
    <property type="match status" value="6"/>
</dbReference>
<feature type="repeat" description="WD" evidence="5">
    <location>
        <begin position="53"/>
        <end position="86"/>
    </location>
</feature>
<keyword evidence="4" id="KW-0508">mRNA splicing</keyword>
<dbReference type="PROSITE" id="PS50082">
    <property type="entry name" value="WD_REPEATS_2"/>
    <property type="match status" value="6"/>
</dbReference>
<comment type="caution">
    <text evidence="6">The sequence shown here is derived from an EMBL/GenBank/DDBJ whole genome shotgun (WGS) entry which is preliminary data.</text>
</comment>
<feature type="repeat" description="WD" evidence="5">
    <location>
        <begin position="138"/>
        <end position="180"/>
    </location>
</feature>
<dbReference type="SMART" id="SM00320">
    <property type="entry name" value="WD40"/>
    <property type="match status" value="6"/>
</dbReference>
<dbReference type="InterPro" id="IPR015943">
    <property type="entry name" value="WD40/YVTN_repeat-like_dom_sf"/>
</dbReference>
<gene>
    <name evidence="6" type="ORF">HF086_012337</name>
</gene>
<evidence type="ECO:0000256" key="3">
    <source>
        <dbReference type="ARBA" id="ARBA00022737"/>
    </source>
</evidence>
<reference evidence="6" key="1">
    <citation type="journal article" date="2021" name="G3 (Bethesda)">
        <title>Genome and transcriptome analysis of the beet armyworm Spodoptera exigua reveals targets for pest control. .</title>
        <authorList>
            <person name="Simon S."/>
            <person name="Breeschoten T."/>
            <person name="Jansen H.J."/>
            <person name="Dirks R.P."/>
            <person name="Schranz M.E."/>
            <person name="Ros V.I.D."/>
        </authorList>
    </citation>
    <scope>NUCLEOTIDE SEQUENCE</scope>
    <source>
        <strain evidence="6">TB_SE_WUR_2020</strain>
    </source>
</reference>
<dbReference type="SUPFAM" id="SSF50978">
    <property type="entry name" value="WD40 repeat-like"/>
    <property type="match status" value="1"/>
</dbReference>
<dbReference type="Gene3D" id="2.130.10.10">
    <property type="entry name" value="YVTN repeat-like/Quinoprotein amine dehydrogenase"/>
    <property type="match status" value="1"/>
</dbReference>
<sequence length="304" mass="33654">MPELEAKRKADDLSVVPAKRTRHEISVVGTREKAVVTSSVPRTSNLYAPIMLLEGHQGEVFTSKFHPEGKHLASAGFDRQIFLWNVYGQCENVMVMKGHTGAVMELCFSPDGSHLYSCATDNTVAVWDVPTGTRIKKLKGHASFVNSVSGARRGPELLVSASDDNTIKLWDARKRNPIASFDSGYPVTSVLFNDTAEKIISGGIDNVVKVWDIRNNQISYKIKGHTDTITGMYYSIFCSLGTYIMVAAGSSDRFLYIWDTTSRRVLYKLPGHNGSVNDVDFHRTEPIVLSASSDKQLYLGEIDN</sequence>
<feature type="repeat" description="WD" evidence="5">
    <location>
        <begin position="269"/>
        <end position="304"/>
    </location>
</feature>
<dbReference type="InterPro" id="IPR001680">
    <property type="entry name" value="WD40_rpt"/>
</dbReference>
<keyword evidence="3" id="KW-0677">Repeat</keyword>
<evidence type="ECO:0000313" key="6">
    <source>
        <dbReference type="EMBL" id="KAH9638598.1"/>
    </source>
</evidence>
<accession>A0A922SIS7</accession>
<feature type="repeat" description="WD" evidence="5">
    <location>
        <begin position="96"/>
        <end position="137"/>
    </location>
</feature>
<dbReference type="GO" id="GO:0071013">
    <property type="term" value="C:catalytic step 2 spliceosome"/>
    <property type="evidence" value="ECO:0007669"/>
    <property type="project" value="TreeGrafter"/>
</dbReference>
<dbReference type="PROSITE" id="PS50294">
    <property type="entry name" value="WD_REPEATS_REGION"/>
    <property type="match status" value="5"/>
</dbReference>
<dbReference type="EMBL" id="JACEFF010000385">
    <property type="protein sequence ID" value="KAH9638598.1"/>
    <property type="molecule type" value="Genomic_DNA"/>
</dbReference>
<evidence type="ECO:0000256" key="1">
    <source>
        <dbReference type="ARBA" id="ARBA00022574"/>
    </source>
</evidence>
<dbReference type="PANTHER" id="PTHR44006">
    <property type="entry name" value="U5 SMALL NUCLEAR RIBONUCLEOPROTEIN 40 KDA PROTEIN"/>
    <property type="match status" value="1"/>
</dbReference>
<evidence type="ECO:0000256" key="5">
    <source>
        <dbReference type="PROSITE-ProRule" id="PRU00221"/>
    </source>
</evidence>
<dbReference type="GO" id="GO:0008380">
    <property type="term" value="P:RNA splicing"/>
    <property type="evidence" value="ECO:0007669"/>
    <property type="project" value="UniProtKB-KW"/>
</dbReference>
<keyword evidence="2" id="KW-0507">mRNA processing</keyword>
<proteinExistence type="predicted"/>
<evidence type="ECO:0000256" key="2">
    <source>
        <dbReference type="ARBA" id="ARBA00022664"/>
    </source>
</evidence>
<dbReference type="InterPro" id="IPR019775">
    <property type="entry name" value="WD40_repeat_CS"/>
</dbReference>
<feature type="repeat" description="WD" evidence="5">
    <location>
        <begin position="222"/>
        <end position="268"/>
    </location>
</feature>
<dbReference type="Proteomes" id="UP000814243">
    <property type="component" value="Unassembled WGS sequence"/>
</dbReference>
<dbReference type="PRINTS" id="PR00320">
    <property type="entry name" value="GPROTEINBRPT"/>
</dbReference>
<evidence type="ECO:0000256" key="4">
    <source>
        <dbReference type="ARBA" id="ARBA00023187"/>
    </source>
</evidence>
<feature type="repeat" description="WD" evidence="5">
    <location>
        <begin position="187"/>
        <end position="221"/>
    </location>
</feature>
<evidence type="ECO:0000313" key="7">
    <source>
        <dbReference type="Proteomes" id="UP000814243"/>
    </source>
</evidence>